<protein>
    <submittedName>
        <fullName evidence="1">Uncharacterized protein</fullName>
    </submittedName>
</protein>
<name>A0A518IEC9_9PLAN</name>
<evidence type="ECO:0000313" key="1">
    <source>
        <dbReference type="EMBL" id="QDV51453.1"/>
    </source>
</evidence>
<accession>A0A518IEC9</accession>
<dbReference type="EMBL" id="CP037452">
    <property type="protein sequence ID" value="QDV51453.1"/>
    <property type="molecule type" value="Genomic_DNA"/>
</dbReference>
<dbReference type="AlphaFoldDB" id="A0A518IEC9"/>
<dbReference type="Proteomes" id="UP000318313">
    <property type="component" value="Chromosome"/>
</dbReference>
<evidence type="ECO:0000313" key="2">
    <source>
        <dbReference type="Proteomes" id="UP000318313"/>
    </source>
</evidence>
<keyword evidence="2" id="KW-1185">Reference proteome</keyword>
<proteinExistence type="predicted"/>
<gene>
    <name evidence="1" type="ORF">Enr17x_35090</name>
</gene>
<organism evidence="1 2">
    <name type="scientific">Gimesia fumaroli</name>
    <dbReference type="NCBI Taxonomy" id="2527976"/>
    <lineage>
        <taxon>Bacteria</taxon>
        <taxon>Pseudomonadati</taxon>
        <taxon>Planctomycetota</taxon>
        <taxon>Planctomycetia</taxon>
        <taxon>Planctomycetales</taxon>
        <taxon>Planctomycetaceae</taxon>
        <taxon>Gimesia</taxon>
    </lineage>
</organism>
<dbReference type="KEGG" id="gfm:Enr17x_35090"/>
<reference evidence="1 2" key="1">
    <citation type="submission" date="2019-03" db="EMBL/GenBank/DDBJ databases">
        <title>Deep-cultivation of Planctomycetes and their phenomic and genomic characterization uncovers novel biology.</title>
        <authorList>
            <person name="Wiegand S."/>
            <person name="Jogler M."/>
            <person name="Boedeker C."/>
            <person name="Pinto D."/>
            <person name="Vollmers J."/>
            <person name="Rivas-Marin E."/>
            <person name="Kohn T."/>
            <person name="Peeters S.H."/>
            <person name="Heuer A."/>
            <person name="Rast P."/>
            <person name="Oberbeckmann S."/>
            <person name="Bunk B."/>
            <person name="Jeske O."/>
            <person name="Meyerdierks A."/>
            <person name="Storesund J.E."/>
            <person name="Kallscheuer N."/>
            <person name="Luecker S."/>
            <person name="Lage O.M."/>
            <person name="Pohl T."/>
            <person name="Merkel B.J."/>
            <person name="Hornburger P."/>
            <person name="Mueller R.-W."/>
            <person name="Bruemmer F."/>
            <person name="Labrenz M."/>
            <person name="Spormann A.M."/>
            <person name="Op den Camp H."/>
            <person name="Overmann J."/>
            <person name="Amann R."/>
            <person name="Jetten M.S.M."/>
            <person name="Mascher T."/>
            <person name="Medema M.H."/>
            <person name="Devos D.P."/>
            <person name="Kaster A.-K."/>
            <person name="Ovreas L."/>
            <person name="Rohde M."/>
            <person name="Galperin M.Y."/>
            <person name="Jogler C."/>
        </authorList>
    </citation>
    <scope>NUCLEOTIDE SEQUENCE [LARGE SCALE GENOMIC DNA]</scope>
    <source>
        <strain evidence="1 2">Enr17</strain>
    </source>
</reference>
<sequence length="73" mass="8072">MIQVARGCKNVSTSDGRGWQGAVMRRRVSTRITFPGLVWENQAETSGLSHAAECFVPGIHLNQYCLRARHTTG</sequence>